<dbReference type="EMBL" id="JAAIUW010000007">
    <property type="protein sequence ID" value="KAF7824093.1"/>
    <property type="molecule type" value="Genomic_DNA"/>
</dbReference>
<name>A0A834TKW5_9FABA</name>
<comment type="caution">
    <text evidence="1">The sequence shown here is derived from an EMBL/GenBank/DDBJ whole genome shotgun (WGS) entry which is preliminary data.</text>
</comment>
<evidence type="ECO:0000313" key="2">
    <source>
        <dbReference type="Proteomes" id="UP000634136"/>
    </source>
</evidence>
<dbReference type="Proteomes" id="UP000634136">
    <property type="component" value="Unassembled WGS sequence"/>
</dbReference>
<organism evidence="1 2">
    <name type="scientific">Senna tora</name>
    <dbReference type="NCBI Taxonomy" id="362788"/>
    <lineage>
        <taxon>Eukaryota</taxon>
        <taxon>Viridiplantae</taxon>
        <taxon>Streptophyta</taxon>
        <taxon>Embryophyta</taxon>
        <taxon>Tracheophyta</taxon>
        <taxon>Spermatophyta</taxon>
        <taxon>Magnoliopsida</taxon>
        <taxon>eudicotyledons</taxon>
        <taxon>Gunneridae</taxon>
        <taxon>Pentapetalae</taxon>
        <taxon>rosids</taxon>
        <taxon>fabids</taxon>
        <taxon>Fabales</taxon>
        <taxon>Fabaceae</taxon>
        <taxon>Caesalpinioideae</taxon>
        <taxon>Cassia clade</taxon>
        <taxon>Senna</taxon>
    </lineage>
</organism>
<evidence type="ECO:0000313" key="1">
    <source>
        <dbReference type="EMBL" id="KAF7824093.1"/>
    </source>
</evidence>
<sequence length="61" mass="6604">MKKGELRSLKCKAVCGRAGARDISWKVATLLVVLKVADEEANWIPICKAHSSAMITLPVPV</sequence>
<dbReference type="AlphaFoldDB" id="A0A834TKW5"/>
<keyword evidence="2" id="KW-1185">Reference proteome</keyword>
<proteinExistence type="predicted"/>
<accession>A0A834TKW5</accession>
<gene>
    <name evidence="1" type="ORF">G2W53_022237</name>
</gene>
<protein>
    <submittedName>
        <fullName evidence="1">Uncharacterized protein</fullName>
    </submittedName>
</protein>
<reference evidence="1" key="1">
    <citation type="submission" date="2020-09" db="EMBL/GenBank/DDBJ databases">
        <title>Genome-Enabled Discovery of Anthraquinone Biosynthesis in Senna tora.</title>
        <authorList>
            <person name="Kang S.-H."/>
            <person name="Pandey R.P."/>
            <person name="Lee C.-M."/>
            <person name="Sim J.-S."/>
            <person name="Jeong J.-T."/>
            <person name="Choi B.-S."/>
            <person name="Jung M."/>
            <person name="Ginzburg D."/>
            <person name="Zhao K."/>
            <person name="Won S.Y."/>
            <person name="Oh T.-J."/>
            <person name="Yu Y."/>
            <person name="Kim N.-H."/>
            <person name="Lee O.R."/>
            <person name="Lee T.-H."/>
            <person name="Bashyal P."/>
            <person name="Kim T.-S."/>
            <person name="Lee W.-H."/>
            <person name="Kawkins C."/>
            <person name="Kim C.-K."/>
            <person name="Kim J.S."/>
            <person name="Ahn B.O."/>
            <person name="Rhee S.Y."/>
            <person name="Sohng J.K."/>
        </authorList>
    </citation>
    <scope>NUCLEOTIDE SEQUENCE</scope>
    <source>
        <tissue evidence="1">Leaf</tissue>
    </source>
</reference>